<evidence type="ECO:0008006" key="4">
    <source>
        <dbReference type="Google" id="ProtNLM"/>
    </source>
</evidence>
<proteinExistence type="predicted"/>
<dbReference type="EMBL" id="JAUBDI010000016">
    <property type="protein sequence ID" value="MDW0114420.1"/>
    <property type="molecule type" value="Genomic_DNA"/>
</dbReference>
<accession>A0ABU4GBS6</accession>
<evidence type="ECO:0000313" key="2">
    <source>
        <dbReference type="EMBL" id="MDW0114420.1"/>
    </source>
</evidence>
<dbReference type="RefSeq" id="WP_317945453.1">
    <property type="nucleotide sequence ID" value="NZ_JAUBDI010000016.1"/>
</dbReference>
<evidence type="ECO:0000256" key="1">
    <source>
        <dbReference type="SAM" id="MobiDB-lite"/>
    </source>
</evidence>
<comment type="caution">
    <text evidence="2">The sequence shown here is derived from an EMBL/GenBank/DDBJ whole genome shotgun (WGS) entry which is preliminary data.</text>
</comment>
<feature type="region of interest" description="Disordered" evidence="1">
    <location>
        <begin position="1"/>
        <end position="53"/>
    </location>
</feature>
<feature type="compositionally biased region" description="Basic and acidic residues" evidence="1">
    <location>
        <begin position="13"/>
        <end position="28"/>
    </location>
</feature>
<protein>
    <recommendedName>
        <fullName evidence="4">Bacteriocin-type signal sequence-containing protein</fullName>
    </recommendedName>
</protein>
<dbReference type="Proteomes" id="UP001282284">
    <property type="component" value="Unassembled WGS sequence"/>
</dbReference>
<keyword evidence="3" id="KW-1185">Reference proteome</keyword>
<sequence>MGSNFVELIVESKSPHNDTNRKNVSKTEDAEELKDVEETEEQGSMDRSNMKRKSQTILFSLDKINHLKHHCGCPGPCTCK</sequence>
<name>A0ABU4GBS6_9BACL</name>
<feature type="compositionally biased region" description="Acidic residues" evidence="1">
    <location>
        <begin position="29"/>
        <end position="43"/>
    </location>
</feature>
<organism evidence="2 3">
    <name type="scientific">Sporosarcina saromensis</name>
    <dbReference type="NCBI Taxonomy" id="359365"/>
    <lineage>
        <taxon>Bacteria</taxon>
        <taxon>Bacillati</taxon>
        <taxon>Bacillota</taxon>
        <taxon>Bacilli</taxon>
        <taxon>Bacillales</taxon>
        <taxon>Caryophanaceae</taxon>
        <taxon>Sporosarcina</taxon>
    </lineage>
</organism>
<evidence type="ECO:0000313" key="3">
    <source>
        <dbReference type="Proteomes" id="UP001282284"/>
    </source>
</evidence>
<reference evidence="2 3" key="1">
    <citation type="submission" date="2023-06" db="EMBL/GenBank/DDBJ databases">
        <title>Sporosarcina sp. nov., isolated from Korean traditional fermented seafood 'Jeotgal'.</title>
        <authorList>
            <person name="Yang A.I."/>
            <person name="Shin N.-R."/>
        </authorList>
    </citation>
    <scope>NUCLEOTIDE SEQUENCE [LARGE SCALE GENOMIC DNA]</scope>
    <source>
        <strain evidence="2 3">KCTC13119</strain>
    </source>
</reference>
<gene>
    <name evidence="2" type="ORF">QT711_14575</name>
</gene>